<dbReference type="Proteomes" id="UP000784294">
    <property type="component" value="Unassembled WGS sequence"/>
</dbReference>
<feature type="transmembrane region" description="Helical" evidence="1">
    <location>
        <begin position="6"/>
        <end position="31"/>
    </location>
</feature>
<sequence length="101" mass="11297">MATRDFLSRFIVSFYLCMTLSCSLFVGSFLLRLSGRNVLPMNEVIREATNLCLDRPELSGPNFTLVCSNSSLGTLAVPPWSHFRHKVANLLPWKGFCAQGK</sequence>
<dbReference type="AlphaFoldDB" id="A0A3S5CV00"/>
<keyword evidence="1" id="KW-1133">Transmembrane helix</keyword>
<evidence type="ECO:0000256" key="1">
    <source>
        <dbReference type="SAM" id="Phobius"/>
    </source>
</evidence>
<dbReference type="PROSITE" id="PS51257">
    <property type="entry name" value="PROKAR_LIPOPROTEIN"/>
    <property type="match status" value="1"/>
</dbReference>
<organism evidence="2 3">
    <name type="scientific">Protopolystoma xenopodis</name>
    <dbReference type="NCBI Taxonomy" id="117903"/>
    <lineage>
        <taxon>Eukaryota</taxon>
        <taxon>Metazoa</taxon>
        <taxon>Spiralia</taxon>
        <taxon>Lophotrochozoa</taxon>
        <taxon>Platyhelminthes</taxon>
        <taxon>Monogenea</taxon>
        <taxon>Polyopisthocotylea</taxon>
        <taxon>Polystomatidea</taxon>
        <taxon>Polystomatidae</taxon>
        <taxon>Protopolystoma</taxon>
    </lineage>
</organism>
<keyword evidence="1" id="KW-0472">Membrane</keyword>
<protein>
    <submittedName>
        <fullName evidence="2">Uncharacterized protein</fullName>
    </submittedName>
</protein>
<comment type="caution">
    <text evidence="2">The sequence shown here is derived from an EMBL/GenBank/DDBJ whole genome shotgun (WGS) entry which is preliminary data.</text>
</comment>
<evidence type="ECO:0000313" key="2">
    <source>
        <dbReference type="EMBL" id="VEL40227.1"/>
    </source>
</evidence>
<accession>A0A3S5CV00</accession>
<proteinExistence type="predicted"/>
<reference evidence="2" key="1">
    <citation type="submission" date="2018-11" db="EMBL/GenBank/DDBJ databases">
        <authorList>
            <consortium name="Pathogen Informatics"/>
        </authorList>
    </citation>
    <scope>NUCLEOTIDE SEQUENCE</scope>
</reference>
<evidence type="ECO:0000313" key="3">
    <source>
        <dbReference type="Proteomes" id="UP000784294"/>
    </source>
</evidence>
<keyword evidence="3" id="KW-1185">Reference proteome</keyword>
<gene>
    <name evidence="2" type="ORF">PXEA_LOCUS33667</name>
</gene>
<name>A0A3S5CV00_9PLAT</name>
<keyword evidence="1" id="KW-0812">Transmembrane</keyword>
<dbReference type="EMBL" id="CAAALY010264108">
    <property type="protein sequence ID" value="VEL40227.1"/>
    <property type="molecule type" value="Genomic_DNA"/>
</dbReference>